<name>A0A1A6C7E2_9GAMM</name>
<sequence length="97" mass="10895">MRKLFSIVLILLMMLLAVAFTSLNLGAMAINLYFIHVDLPIAVAIFLFLLLGAILGVMASSGLWLRQARTNRKLRRRLENCDKELASLRNLPVKDPS</sequence>
<comment type="caution">
    <text evidence="7">The sequence shown here is derived from an EMBL/GenBank/DDBJ whole genome shotgun (WGS) entry which is preliminary data.</text>
</comment>
<protein>
    <recommendedName>
        <fullName evidence="6">Lipopolysaccharide assembly protein A domain-containing protein</fullName>
    </recommendedName>
</protein>
<evidence type="ECO:0000256" key="4">
    <source>
        <dbReference type="ARBA" id="ARBA00023136"/>
    </source>
</evidence>
<keyword evidence="3 5" id="KW-1133">Transmembrane helix</keyword>
<dbReference type="Proteomes" id="UP000029273">
    <property type="component" value="Unassembled WGS sequence"/>
</dbReference>
<dbReference type="OrthoDB" id="5797131at2"/>
<dbReference type="EMBL" id="JQSG02000001">
    <property type="protein sequence ID" value="OBS10481.1"/>
    <property type="molecule type" value="Genomic_DNA"/>
</dbReference>
<gene>
    <name evidence="7" type="ORF">Thpro_020197</name>
</gene>
<evidence type="ECO:0000313" key="7">
    <source>
        <dbReference type="EMBL" id="OBS10481.1"/>
    </source>
</evidence>
<evidence type="ECO:0000256" key="2">
    <source>
        <dbReference type="ARBA" id="ARBA00022692"/>
    </source>
</evidence>
<evidence type="ECO:0000313" key="8">
    <source>
        <dbReference type="Proteomes" id="UP000029273"/>
    </source>
</evidence>
<keyword evidence="8" id="KW-1185">Reference proteome</keyword>
<evidence type="ECO:0000256" key="3">
    <source>
        <dbReference type="ARBA" id="ARBA00022989"/>
    </source>
</evidence>
<feature type="domain" description="Lipopolysaccharide assembly protein A" evidence="6">
    <location>
        <begin position="26"/>
        <end position="85"/>
    </location>
</feature>
<keyword evidence="4 5" id="KW-0472">Membrane</keyword>
<feature type="transmembrane region" description="Helical" evidence="5">
    <location>
        <begin position="41"/>
        <end position="65"/>
    </location>
</feature>
<dbReference type="STRING" id="160660.BJI67_09110"/>
<reference evidence="7 8" key="1">
    <citation type="journal article" date="2014" name="Genome Announc.">
        <title>Draft Genome Sequence of the Iron-Oxidizing, Acidophilic, and Halotolerant 'Thiobacillus prosperus' Type Strain DSM 5130.</title>
        <authorList>
            <person name="Ossandon F.J."/>
            <person name="Cardenas J.P."/>
            <person name="Corbett M."/>
            <person name="Quatrini R."/>
            <person name="Holmes D.S."/>
            <person name="Watkin E."/>
        </authorList>
    </citation>
    <scope>NUCLEOTIDE SEQUENCE [LARGE SCALE GENOMIC DNA]</scope>
    <source>
        <strain evidence="7 8">DSM 5130</strain>
    </source>
</reference>
<keyword evidence="1" id="KW-1003">Cell membrane</keyword>
<evidence type="ECO:0000256" key="1">
    <source>
        <dbReference type="ARBA" id="ARBA00022475"/>
    </source>
</evidence>
<dbReference type="AlphaFoldDB" id="A0A1A6C7E2"/>
<dbReference type="RefSeq" id="WP_038087194.1">
    <property type="nucleotide sequence ID" value="NZ_JQSG02000001.1"/>
</dbReference>
<dbReference type="Pfam" id="PF06305">
    <property type="entry name" value="LapA_dom"/>
    <property type="match status" value="1"/>
</dbReference>
<feature type="transmembrane region" description="Helical" evidence="5">
    <location>
        <begin position="7"/>
        <end position="35"/>
    </location>
</feature>
<keyword evidence="2 5" id="KW-0812">Transmembrane</keyword>
<dbReference type="GO" id="GO:0005886">
    <property type="term" value="C:plasma membrane"/>
    <property type="evidence" value="ECO:0007669"/>
    <property type="project" value="InterPro"/>
</dbReference>
<proteinExistence type="predicted"/>
<dbReference type="InterPro" id="IPR010445">
    <property type="entry name" value="LapA_dom"/>
</dbReference>
<organism evidence="7 8">
    <name type="scientific">Acidihalobacter prosperus</name>
    <dbReference type="NCBI Taxonomy" id="160660"/>
    <lineage>
        <taxon>Bacteria</taxon>
        <taxon>Pseudomonadati</taxon>
        <taxon>Pseudomonadota</taxon>
        <taxon>Gammaproteobacteria</taxon>
        <taxon>Chromatiales</taxon>
        <taxon>Ectothiorhodospiraceae</taxon>
        <taxon>Acidihalobacter</taxon>
    </lineage>
</organism>
<evidence type="ECO:0000259" key="6">
    <source>
        <dbReference type="Pfam" id="PF06305"/>
    </source>
</evidence>
<accession>A0A1A6C7E2</accession>
<evidence type="ECO:0000256" key="5">
    <source>
        <dbReference type="SAM" id="Phobius"/>
    </source>
</evidence>